<dbReference type="EMBL" id="CP011311">
    <property type="protein sequence ID" value="AKE39502.1"/>
    <property type="molecule type" value="Genomic_DNA"/>
</dbReference>
<evidence type="ECO:0008006" key="4">
    <source>
        <dbReference type="Google" id="ProtNLM"/>
    </source>
</evidence>
<dbReference type="Proteomes" id="UP000033566">
    <property type="component" value="Chromosome"/>
</dbReference>
<dbReference type="HOGENOM" id="CLU_050994_0_0_11"/>
<dbReference type="OrthoDB" id="4566419at2"/>
<sequence length="315" mass="33563">MFRVKALALLSVLALAGCSYEAPGPAVEEPVGLAVDAPRVTVEEPGSGERRVLEFTDVGNEQNLTYTVTEGFNQELLEAQAAETFQASDIDTATTTLPLDAEVDEASEPAEGQQPATRNVFATVGNPQFDGDGNVDSAEGFQFGWRAVDSGQMSSLRLAAPRDASDEARGIAEQSVMKLTALPIVFPEEEIGEGGRWTVESRVTGESTMLQTTTYTVTALNDDTVTLSVDIDQRPSLGALSFDGQAEGTDLEGKELEVLDSSTESEGEITIDLTQPLPVAGDVTFNTKVTYGTTDSDLRVVQSSSTEMEFSEAQE</sequence>
<evidence type="ECO:0000313" key="3">
    <source>
        <dbReference type="Proteomes" id="UP000033566"/>
    </source>
</evidence>
<gene>
    <name evidence="2" type="ORF">UL81_07735</name>
</gene>
<feature type="signal peptide" evidence="1">
    <location>
        <begin position="1"/>
        <end position="21"/>
    </location>
</feature>
<proteinExistence type="predicted"/>
<reference evidence="2 3" key="1">
    <citation type="journal article" date="2015" name="Genome Announc.">
        <title>Complete Genome Sequence of Corynebacterium camporealensis DSM 44610, Isolated from the Milk of a Manchega Sheep with Subclinical Mastitis.</title>
        <authorList>
            <person name="Ruckert C."/>
            <person name="Albersmeier A."/>
            <person name="Winkler A."/>
            <person name="Tauch A."/>
        </authorList>
    </citation>
    <scope>NUCLEOTIDE SEQUENCE [LARGE SCALE GENOMIC DNA]</scope>
    <source>
        <strain evidence="2 3">DSM 44610</strain>
    </source>
</reference>
<dbReference type="AlphaFoldDB" id="A0A0F6QWN3"/>
<accession>A0A0F6QWN3</accession>
<keyword evidence="1" id="KW-0732">Signal</keyword>
<protein>
    <recommendedName>
        <fullName evidence="4">Secreted protein</fullName>
    </recommendedName>
</protein>
<evidence type="ECO:0000256" key="1">
    <source>
        <dbReference type="SAM" id="SignalP"/>
    </source>
</evidence>
<dbReference type="PROSITE" id="PS51257">
    <property type="entry name" value="PROKAR_LIPOPROTEIN"/>
    <property type="match status" value="1"/>
</dbReference>
<dbReference type="RefSeq" id="WP_035105210.1">
    <property type="nucleotide sequence ID" value="NZ_CP011311.1"/>
</dbReference>
<name>A0A0F6QWN3_9CORY</name>
<keyword evidence="3" id="KW-1185">Reference proteome</keyword>
<dbReference type="PATRIC" id="fig|161896.4.peg.1514"/>
<organism evidence="2 3">
    <name type="scientific">Corynebacterium camporealensis</name>
    <dbReference type="NCBI Taxonomy" id="161896"/>
    <lineage>
        <taxon>Bacteria</taxon>
        <taxon>Bacillati</taxon>
        <taxon>Actinomycetota</taxon>
        <taxon>Actinomycetes</taxon>
        <taxon>Mycobacteriales</taxon>
        <taxon>Corynebacteriaceae</taxon>
        <taxon>Corynebacterium</taxon>
    </lineage>
</organism>
<evidence type="ECO:0000313" key="2">
    <source>
        <dbReference type="EMBL" id="AKE39502.1"/>
    </source>
</evidence>
<dbReference type="KEGG" id="ccj:UL81_07735"/>
<feature type="chain" id="PRO_5002508947" description="Secreted protein" evidence="1">
    <location>
        <begin position="22"/>
        <end position="315"/>
    </location>
</feature>